<organism evidence="2 3">
    <name type="scientific">Linnemannia exigua</name>
    <dbReference type="NCBI Taxonomy" id="604196"/>
    <lineage>
        <taxon>Eukaryota</taxon>
        <taxon>Fungi</taxon>
        <taxon>Fungi incertae sedis</taxon>
        <taxon>Mucoromycota</taxon>
        <taxon>Mortierellomycotina</taxon>
        <taxon>Mortierellomycetes</taxon>
        <taxon>Mortierellales</taxon>
        <taxon>Mortierellaceae</taxon>
        <taxon>Linnemannia</taxon>
    </lineage>
</organism>
<keyword evidence="3" id="KW-1185">Reference proteome</keyword>
<sequence length="901" mass="103952">LVIRHLQNKAALKSIASLLRVNKYVCGVALPILYEDPFAEMYTYSSGCDEYDSKSPAFLRLKRLLQVLLRSLPISTSAASECRRREGGLVTELLRAAYFQEQDQKQQDGDDHVGMKRDTGTTGQDVEGTSEAPLLLQQPPTLFPYYSFLTNVAFEEHDHASECLQERLFFLQQPAVLEYLQHSGEGDQYLAQEPYRSFMQGPKEVVDASIVSQATKRQLQRDLTWAMCFSNAEHIRTLHISIADIGRYLDLAPRFKVLSQVDIQVDKPVTLDLLLGVELTPEEKEILARLKKERTKHLEDVILFLHEHQRHNPNVIKTARFANGHGYPEKVPEEYHFRLLQTLPPLNRPRKLGTGNWAQFAANIAGTDLSCVKEIDSGYLSKDVMYLSRILDQGPFLHRCRSLEIMDIASFGEDVFKWAVQERKEFDRDNGDSVSPSRSLVPLRWYHVQFKEPSYGRQINDVAYAFGNSLESLQIDGYQSDNHSEQQQYQRDFTLGRSHGDDDNNDNAPASWPILPRLRKLQVETHQIFLRLHRRLFSQLPRLSELSLKDSRNQYSLTDVVVHWEPVEMLELEFLTLSGTPAICFHPDTLKNTPKLYSLELGMVETNGFSFIPDPEEFDEIDQEGQEASESHSDDTNSLLTHGYLPTRRYPVWTWDWELPKLRQITLTSEFAYRFKFQMLAGTPNLAYFDLNIKSLSRKHRRTVGIADLVKPGFQHPALARVLDREREQQEKRKRLPYWDPNAHHASEDQEAEDDVEEEEVNEEEEEDEILKEFEFLHLPALRFFSLTGPWVFDHRSLKALFSMVAPKISTIYLRGSYGFSISEWVQSTSLHLPNVDTCIATFRPLPRMIAEAGLVEREMYPSDEDEMVPSYLRMNGRVMFKLAVRPVGRANDTPAIYEFQ</sequence>
<feature type="compositionally biased region" description="Acidic residues" evidence="1">
    <location>
        <begin position="749"/>
        <end position="764"/>
    </location>
</feature>
<accession>A0AAD4D963</accession>
<comment type="caution">
    <text evidence="2">The sequence shown here is derived from an EMBL/GenBank/DDBJ whole genome shotgun (WGS) entry which is preliminary data.</text>
</comment>
<dbReference type="EMBL" id="JAAAIL010000955">
    <property type="protein sequence ID" value="KAG0272297.1"/>
    <property type="molecule type" value="Genomic_DNA"/>
</dbReference>
<dbReference type="Proteomes" id="UP001194580">
    <property type="component" value="Unassembled WGS sequence"/>
</dbReference>
<proteinExistence type="predicted"/>
<protein>
    <submittedName>
        <fullName evidence="2">Uncharacterized protein</fullName>
    </submittedName>
</protein>
<dbReference type="InterPro" id="IPR032675">
    <property type="entry name" value="LRR_dom_sf"/>
</dbReference>
<feature type="compositionally biased region" description="Basic and acidic residues" evidence="1">
    <location>
        <begin position="102"/>
        <end position="119"/>
    </location>
</feature>
<evidence type="ECO:0000313" key="2">
    <source>
        <dbReference type="EMBL" id="KAG0272297.1"/>
    </source>
</evidence>
<gene>
    <name evidence="2" type="ORF">BGZ95_011963</name>
</gene>
<dbReference type="Gene3D" id="3.80.10.10">
    <property type="entry name" value="Ribonuclease Inhibitor"/>
    <property type="match status" value="1"/>
</dbReference>
<dbReference type="AlphaFoldDB" id="A0AAD4D963"/>
<feature type="region of interest" description="Disordered" evidence="1">
    <location>
        <begin position="101"/>
        <end position="133"/>
    </location>
</feature>
<reference evidence="2" key="1">
    <citation type="journal article" date="2020" name="Fungal Divers.">
        <title>Resolving the Mortierellaceae phylogeny through synthesis of multi-gene phylogenetics and phylogenomics.</title>
        <authorList>
            <person name="Vandepol N."/>
            <person name="Liber J."/>
            <person name="Desiro A."/>
            <person name="Na H."/>
            <person name="Kennedy M."/>
            <person name="Barry K."/>
            <person name="Grigoriev I.V."/>
            <person name="Miller A.N."/>
            <person name="O'Donnell K."/>
            <person name="Stajich J.E."/>
            <person name="Bonito G."/>
        </authorList>
    </citation>
    <scope>NUCLEOTIDE SEQUENCE</scope>
    <source>
        <strain evidence="2">NRRL 28262</strain>
    </source>
</reference>
<name>A0AAD4D963_9FUNG</name>
<feature type="non-terminal residue" evidence="2">
    <location>
        <position position="1"/>
    </location>
</feature>
<evidence type="ECO:0000256" key="1">
    <source>
        <dbReference type="SAM" id="MobiDB-lite"/>
    </source>
</evidence>
<feature type="region of interest" description="Disordered" evidence="1">
    <location>
        <begin position="725"/>
        <end position="764"/>
    </location>
</feature>
<evidence type="ECO:0000313" key="3">
    <source>
        <dbReference type="Proteomes" id="UP001194580"/>
    </source>
</evidence>
<dbReference type="SUPFAM" id="SSF52058">
    <property type="entry name" value="L domain-like"/>
    <property type="match status" value="1"/>
</dbReference>